<evidence type="ECO:0000313" key="1">
    <source>
        <dbReference type="EMBL" id="GBP68025.1"/>
    </source>
</evidence>
<proteinExistence type="predicted"/>
<sequence>MERCALPNRSLRIKISDFHSWRSEKKDPKTIIDTCRVGRDRTEPVHEDGTLGRDRASVWMGRATLSPCADPLEWLDETNRYLNGYLSRRNGALHSSNGNVTMRSPMLNRHLGGAGGAGRHSHRGRGERVLRGASRCIQFSIKKLGQRDA</sequence>
<dbReference type="Proteomes" id="UP000299102">
    <property type="component" value="Unassembled WGS sequence"/>
</dbReference>
<dbReference type="EMBL" id="BGZK01000999">
    <property type="protein sequence ID" value="GBP68025.1"/>
    <property type="molecule type" value="Genomic_DNA"/>
</dbReference>
<reference evidence="1 2" key="1">
    <citation type="journal article" date="2019" name="Commun. Biol.">
        <title>The bagworm genome reveals a unique fibroin gene that provides high tensile strength.</title>
        <authorList>
            <person name="Kono N."/>
            <person name="Nakamura H."/>
            <person name="Ohtoshi R."/>
            <person name="Tomita M."/>
            <person name="Numata K."/>
            <person name="Arakawa K."/>
        </authorList>
    </citation>
    <scope>NUCLEOTIDE SEQUENCE [LARGE SCALE GENOMIC DNA]</scope>
</reference>
<protein>
    <submittedName>
        <fullName evidence="1">Uncharacterized protein</fullName>
    </submittedName>
</protein>
<organism evidence="1 2">
    <name type="scientific">Eumeta variegata</name>
    <name type="common">Bagworm moth</name>
    <name type="synonym">Eumeta japonica</name>
    <dbReference type="NCBI Taxonomy" id="151549"/>
    <lineage>
        <taxon>Eukaryota</taxon>
        <taxon>Metazoa</taxon>
        <taxon>Ecdysozoa</taxon>
        <taxon>Arthropoda</taxon>
        <taxon>Hexapoda</taxon>
        <taxon>Insecta</taxon>
        <taxon>Pterygota</taxon>
        <taxon>Neoptera</taxon>
        <taxon>Endopterygota</taxon>
        <taxon>Lepidoptera</taxon>
        <taxon>Glossata</taxon>
        <taxon>Ditrysia</taxon>
        <taxon>Tineoidea</taxon>
        <taxon>Psychidae</taxon>
        <taxon>Oiketicinae</taxon>
        <taxon>Eumeta</taxon>
    </lineage>
</organism>
<dbReference type="AlphaFoldDB" id="A0A4C1Y0U1"/>
<gene>
    <name evidence="1" type="ORF">EVAR_103985_1</name>
</gene>
<comment type="caution">
    <text evidence="1">The sequence shown here is derived from an EMBL/GenBank/DDBJ whole genome shotgun (WGS) entry which is preliminary data.</text>
</comment>
<keyword evidence="2" id="KW-1185">Reference proteome</keyword>
<evidence type="ECO:0000313" key="2">
    <source>
        <dbReference type="Proteomes" id="UP000299102"/>
    </source>
</evidence>
<accession>A0A4C1Y0U1</accession>
<name>A0A4C1Y0U1_EUMVA</name>